<name>A0AAW9SBZ0_9BACT</name>
<dbReference type="Proteomes" id="UP001403385">
    <property type="component" value="Unassembled WGS sequence"/>
</dbReference>
<dbReference type="AlphaFoldDB" id="A0AAW9SBZ0"/>
<reference evidence="1 2" key="1">
    <citation type="submission" date="2024-04" db="EMBL/GenBank/DDBJ databases">
        <title>Novel genus in family Flammeovirgaceae.</title>
        <authorList>
            <person name="Nguyen T.H."/>
            <person name="Vuong T.Q."/>
            <person name="Le H."/>
            <person name="Kim S.-G."/>
        </authorList>
    </citation>
    <scope>NUCLEOTIDE SEQUENCE [LARGE SCALE GENOMIC DNA]</scope>
    <source>
        <strain evidence="1 2">JCM 23209</strain>
    </source>
</reference>
<protein>
    <submittedName>
        <fullName evidence="1">Uncharacterized protein</fullName>
    </submittedName>
</protein>
<evidence type="ECO:0000313" key="1">
    <source>
        <dbReference type="EMBL" id="MEN7548838.1"/>
    </source>
</evidence>
<evidence type="ECO:0000313" key="2">
    <source>
        <dbReference type="Proteomes" id="UP001403385"/>
    </source>
</evidence>
<dbReference type="EMBL" id="JBDKWZ010000006">
    <property type="protein sequence ID" value="MEN7548838.1"/>
    <property type="molecule type" value="Genomic_DNA"/>
</dbReference>
<accession>A0AAW9SBZ0</accession>
<proteinExistence type="predicted"/>
<gene>
    <name evidence="1" type="ORF">AAG747_13030</name>
</gene>
<comment type="caution">
    <text evidence="1">The sequence shown here is derived from an EMBL/GenBank/DDBJ whole genome shotgun (WGS) entry which is preliminary data.</text>
</comment>
<keyword evidence="2" id="KW-1185">Reference proteome</keyword>
<organism evidence="1 2">
    <name type="scientific">Rapidithrix thailandica</name>
    <dbReference type="NCBI Taxonomy" id="413964"/>
    <lineage>
        <taxon>Bacteria</taxon>
        <taxon>Pseudomonadati</taxon>
        <taxon>Bacteroidota</taxon>
        <taxon>Cytophagia</taxon>
        <taxon>Cytophagales</taxon>
        <taxon>Flammeovirgaceae</taxon>
        <taxon>Rapidithrix</taxon>
    </lineage>
</organism>
<sequence length="1157" mass="134793">MKNIQSLIAVDLKSKDSLQKALEAFLTRFKNDQPQIDLHNYNVFFCTEENGERRPFTFSDAVQPEKVVRALAIRALIKGEGAKIFTSSKEASWQKDPLVIEILVFVAALEHPELKDLVVEIAQEIVAYALAKNETEDLWIEKCRQLFGLDILYTLALTDVEYAYLIGLYIFPNWDTEHAIYAFDYLSGLADEHGFSRPILKAIAHCYNLELIQTICTSYPYVTDAGDQLYYLYEHFKQHPEEYPYFCEEYLNHVKKYPVEKEDDEGLHMVEKFFQKVFPPLSEQEILISDTYENEIFGLIKQVNKILEEVPESKLRSQKDEENPYYYDEEDFNGEEAINKDFFINGFDNGEAIWDYVREGKNPEVLNDIPPQSIESLAYKRNLKILPRLEFSGADIDEVLPYFFDEYHEVADDEFFTLKLNINGDNVRGGGININGNEVSGVDIAMRIVDVFYHLNGKKVFDNYTLDLIVNTYKLCTLEAFQARYAIEDERMLIEEINSLMDSFHNKYLSAQSLERIYLLYKQNPAIWKEVLDEAIDFSRSQMDEDMLAVLPKVKDRELVSGTHLLAVAYICYREGAMSPDAHLKILVDFFAKHFWETFLHEVISESILGREGDESDKTKAEIEAISEAIKSYCIGAKGTPPPKEIIMKLMKGGPASLTPEELAIFEAAKKQAKPSTEEEAKAGLHRLFFYENWTDELGIPQVSLFLSSDHIATLLAAAAYGAKGLPFVFEKPLKKVFKLFVELAPVKTLHVVFQCFKKEGRDFDLRLVRNYMETLEKLGILPSQIKAWEIVYTHKTIKALMKPGEAELNHYKALIETCAHMDELDEDQPMLWQREEKKEKAAMKEALQYIDKHKLPQFLHSANQIKPLEAFDKLRNQQFQDELYNFCRRTVKPENKDHLYDIYDWSDEEKQAFKKQVEMACSWINDYLFQTGDFKEIEEKLMPQLMKRISGDLDEVIWLFEDTVKHRALYMLARFGHMNRVYDYWSKWSNKEGNERDITPEFYRLLIDIGLGEAYALEFMLTNDQAIHRNCTFEENSFAQQFHAVYPKINLLENMQNMPANLVIFGLRQLQDDLTMTPQLLEFFNYPKRKVRDEVITILKHRLEERIEEFEEVFSDYADKAKGKAKNTFQAFLEEVKPLGKNSEVLAQWETRLEKK</sequence>
<dbReference type="RefSeq" id="WP_346821614.1">
    <property type="nucleotide sequence ID" value="NZ_JBDKWZ010000006.1"/>
</dbReference>